<dbReference type="GO" id="GO:0070939">
    <property type="term" value="C:Dsl1/NZR complex"/>
    <property type="evidence" value="ECO:0007669"/>
    <property type="project" value="TreeGrafter"/>
</dbReference>
<dbReference type="SUPFAM" id="SSF69322">
    <property type="entry name" value="Tricorn protease domain 2"/>
    <property type="match status" value="1"/>
</dbReference>
<evidence type="ECO:0000256" key="4">
    <source>
        <dbReference type="ARBA" id="ARBA00022927"/>
    </source>
</evidence>
<keyword evidence="3" id="KW-0256">Endoplasmic reticulum</keyword>
<feature type="domain" description="Sec39" evidence="6">
    <location>
        <begin position="601"/>
        <end position="1299"/>
    </location>
</feature>
<dbReference type="InterPro" id="IPR013244">
    <property type="entry name" value="Sec39_domain"/>
</dbReference>
<gene>
    <name evidence="7" type="ORF">KI387_015710</name>
</gene>
<keyword evidence="2" id="KW-0813">Transport</keyword>
<comment type="subcellular location">
    <subcellularLocation>
        <location evidence="1">Endoplasmic reticulum</location>
    </subcellularLocation>
</comment>
<dbReference type="OMA" id="TFTFGIW"/>
<dbReference type="GO" id="GO:0006890">
    <property type="term" value="P:retrograde vesicle-mediated transport, Golgi to endoplasmic reticulum"/>
    <property type="evidence" value="ECO:0007669"/>
    <property type="project" value="InterPro"/>
</dbReference>
<dbReference type="Proteomes" id="UP000824469">
    <property type="component" value="Unassembled WGS sequence"/>
</dbReference>
<protein>
    <recommendedName>
        <fullName evidence="6">Sec39 domain-containing protein</fullName>
    </recommendedName>
</protein>
<evidence type="ECO:0000256" key="1">
    <source>
        <dbReference type="ARBA" id="ARBA00004240"/>
    </source>
</evidence>
<dbReference type="EMBL" id="JAHRHJ020000003">
    <property type="protein sequence ID" value="KAH9321071.1"/>
    <property type="molecule type" value="Genomic_DNA"/>
</dbReference>
<evidence type="ECO:0000256" key="3">
    <source>
        <dbReference type="ARBA" id="ARBA00022824"/>
    </source>
</evidence>
<proteinExistence type="predicted"/>
<dbReference type="PANTHER" id="PTHR15922:SF2">
    <property type="entry name" value="NBAS SUBUNIT OF NRZ TETHERING COMPLEX"/>
    <property type="match status" value="1"/>
</dbReference>
<feature type="region of interest" description="Disordered" evidence="5">
    <location>
        <begin position="421"/>
        <end position="443"/>
    </location>
</feature>
<evidence type="ECO:0000313" key="8">
    <source>
        <dbReference type="Proteomes" id="UP000824469"/>
    </source>
</evidence>
<evidence type="ECO:0000313" key="7">
    <source>
        <dbReference type="EMBL" id="KAH9321071.1"/>
    </source>
</evidence>
<evidence type="ECO:0000256" key="2">
    <source>
        <dbReference type="ARBA" id="ARBA00022448"/>
    </source>
</evidence>
<keyword evidence="4" id="KW-0653">Protein transport</keyword>
<dbReference type="PANTHER" id="PTHR15922">
    <property type="entry name" value="NEUROBLASTOMA-AMPLIFIED SEQUENCE"/>
    <property type="match status" value="1"/>
</dbReference>
<name>A0AA38GDD3_TAXCH</name>
<organism evidence="7 8">
    <name type="scientific">Taxus chinensis</name>
    <name type="common">Chinese yew</name>
    <name type="synonym">Taxus wallichiana var. chinensis</name>
    <dbReference type="NCBI Taxonomy" id="29808"/>
    <lineage>
        <taxon>Eukaryota</taxon>
        <taxon>Viridiplantae</taxon>
        <taxon>Streptophyta</taxon>
        <taxon>Embryophyta</taxon>
        <taxon>Tracheophyta</taxon>
        <taxon>Spermatophyta</taxon>
        <taxon>Pinopsida</taxon>
        <taxon>Pinidae</taxon>
        <taxon>Conifers II</taxon>
        <taxon>Cupressales</taxon>
        <taxon>Taxaceae</taxon>
        <taxon>Taxus</taxon>
    </lineage>
</organism>
<feature type="non-terminal residue" evidence="7">
    <location>
        <position position="1638"/>
    </location>
</feature>
<evidence type="ECO:0000256" key="5">
    <source>
        <dbReference type="SAM" id="MobiDB-lite"/>
    </source>
</evidence>
<keyword evidence="8" id="KW-1185">Reference proteome</keyword>
<evidence type="ECO:0000259" key="6">
    <source>
        <dbReference type="Pfam" id="PF08314"/>
    </source>
</evidence>
<sequence>MAAAQQKIFCEIRHYAQKPPQLVDADIQRDEEIKHNWRSGFPWFSIRRLKQLRIGWSAQKEATIENKGKAIVISASCEYIAILFQNQVTILSKDNNFSDACGIFTALPESKAFLYGVWADRWNILVVSDSLDTIYFLKPNGEELKRIPKSQLQAAGAIIGFFVSEDQSMNISDRYNIMVITADCILHRVVVDGENIAVTPSSINSIQQLKLRRQHPFGISCSCFHRDLSMLVLAGPTKLDEKDEGNEGLYGLSVWRFTKTSDLELICFHSQLRGVLSFPKNHSGPFFAPKVIISSCGRHLAVLDLTGSLHVLTLEGSPCSEDEISLTEIFVQVSDEGRNVASLDCVRDITWWSKGKLLMAKINGAVNVVDIFSFNNILEDVPLFSFPVLVRNRLSEGHAFVLETVFSDNLSAEISESVEQKRSEDLPVSRKKSSPTHLEHGSRGSGWKLVSLLEQSASEKYKTLINCRKYEAAHQFAIQQGLDKDEVFKSLWLHSDYGKEAIQKYLSSIEDRRWVLSECIEKVGSSVDSVYAILSYGLLETEDYKFQGKQNANASSMWRTCTTRLRLLQYNDRLETFIGVNMGRFYSQDYATFRRTPLDKIAVKLAETGKIGALNLLFKRHLYSLAPFILHIVNAFPETIPVHNYSQLLPGLSPPKIIATCRNEDWVENQEMIPFIESHLQGQHDDIDLRMSTENMVKLHCGLVWPSAMEIVEWYKERARAIDKVSGQLENSLSLVDIGQHKGVPELRSLFEDVSDLYHVVFSGIENADGDLNLNLSTWEQLSNYEKFKLMLSGVCETTVIERLKELAIPFMHRKHGTENTTVKGDSLNDQPVTLLASAVHSETYLVRWLKEIAEYNQLEICSVIIEEVCKGSNVKWFFKDETEMIEVGLHCVYTCTHTDKWGLMASLLSKLVMNGMRGKHSSIGYDDFSSRQGFGKSMGRALGQSSGSLSSNSKLVMSPLFLDEEDSSHSVIGGNHDGEEKGMEVHEELEKRLRLAEGHVEVGKLLTHYQVARPIKYFLGAHEDEKGVKQLLRLLLSKFGRRQQGRTDSDWVMMWRDMQYFQEKAFPFLDTEYMMMEFCRGLLKAGKFSLARNYLKGIPSSSLAAEKEETLVIQAAREYFFSASTLDSSEIWKAKDCLDLLPNSKQVKAEADIMDAITVKLPRLGVTLLPMQFRQIRDTMEIVKMAITSQTGAYLKVEDVIEVARLLGLTSPDDIAVVEAAIAREAGATGDLQLAVELCLALVRKDHGPIWDLCAALGRGPELDKMDLQSRKELLGFALSHCDDESVGELLHAWKEIDLAKQCEDLGKALGKKVPTLSDQEALIASFPTTNKEQIIDLMENMERGYTDIIQVAQHEEAFFKILKDALSNCTERFNCNGRFDWDTLLHENKRFMSFAALQLPWLLELNRTCSVDLTGMPDISFPIFAKECSALNARAAAAILYWLASNNTVPKDIFIASIAKTVMEKSVMKDSDALGCSYLLNLVEPHFGVEVIEDALRTRKDYDEVHSAMNIGLLYSSLQDSAFGNDTPEQRRKMLSSKFLNSHSTGAECMDEKEEIETTFWKEWRSGIAEQQRLAQQARVLEQMIPGVETRRFLSGDTGYIQKTVFCLIESVKMEKKSILSKGLMLANMYGVDRSE</sequence>
<comment type="caution">
    <text evidence="7">The sequence shown here is derived from an EMBL/GenBank/DDBJ whole genome shotgun (WGS) entry which is preliminary data.</text>
</comment>
<dbReference type="GO" id="GO:0000149">
    <property type="term" value="F:SNARE binding"/>
    <property type="evidence" value="ECO:0007669"/>
    <property type="project" value="TreeGrafter"/>
</dbReference>
<accession>A0AA38GDD3</accession>
<dbReference type="Pfam" id="PF08314">
    <property type="entry name" value="Sec39"/>
    <property type="match status" value="1"/>
</dbReference>
<feature type="non-terminal residue" evidence="7">
    <location>
        <position position="1"/>
    </location>
</feature>
<dbReference type="GO" id="GO:0015031">
    <property type="term" value="P:protein transport"/>
    <property type="evidence" value="ECO:0007669"/>
    <property type="project" value="UniProtKB-KW"/>
</dbReference>
<reference evidence="7 8" key="1">
    <citation type="journal article" date="2021" name="Nat. Plants">
        <title>The Taxus genome provides insights into paclitaxel biosynthesis.</title>
        <authorList>
            <person name="Xiong X."/>
            <person name="Gou J."/>
            <person name="Liao Q."/>
            <person name="Li Y."/>
            <person name="Zhou Q."/>
            <person name="Bi G."/>
            <person name="Li C."/>
            <person name="Du R."/>
            <person name="Wang X."/>
            <person name="Sun T."/>
            <person name="Guo L."/>
            <person name="Liang H."/>
            <person name="Lu P."/>
            <person name="Wu Y."/>
            <person name="Zhang Z."/>
            <person name="Ro D.K."/>
            <person name="Shang Y."/>
            <person name="Huang S."/>
            <person name="Yan J."/>
        </authorList>
    </citation>
    <scope>NUCLEOTIDE SEQUENCE [LARGE SCALE GENOMIC DNA]</scope>
    <source>
        <strain evidence="7">Ta-2019</strain>
    </source>
</reference>